<dbReference type="AlphaFoldDB" id="A0A0A9C702"/>
<organism evidence="1">
    <name type="scientific">Arundo donax</name>
    <name type="common">Giant reed</name>
    <name type="synonym">Donax arundinaceus</name>
    <dbReference type="NCBI Taxonomy" id="35708"/>
    <lineage>
        <taxon>Eukaryota</taxon>
        <taxon>Viridiplantae</taxon>
        <taxon>Streptophyta</taxon>
        <taxon>Embryophyta</taxon>
        <taxon>Tracheophyta</taxon>
        <taxon>Spermatophyta</taxon>
        <taxon>Magnoliopsida</taxon>
        <taxon>Liliopsida</taxon>
        <taxon>Poales</taxon>
        <taxon>Poaceae</taxon>
        <taxon>PACMAD clade</taxon>
        <taxon>Arundinoideae</taxon>
        <taxon>Arundineae</taxon>
        <taxon>Arundo</taxon>
    </lineage>
</organism>
<protein>
    <submittedName>
        <fullName evidence="1">Uncharacterized protein</fullName>
    </submittedName>
</protein>
<evidence type="ECO:0000313" key="1">
    <source>
        <dbReference type="EMBL" id="JAD71351.1"/>
    </source>
</evidence>
<dbReference type="EMBL" id="GBRH01226544">
    <property type="protein sequence ID" value="JAD71351.1"/>
    <property type="molecule type" value="Transcribed_RNA"/>
</dbReference>
<reference evidence="1" key="2">
    <citation type="journal article" date="2015" name="Data Brief">
        <title>Shoot transcriptome of the giant reed, Arundo donax.</title>
        <authorList>
            <person name="Barrero R.A."/>
            <person name="Guerrero F.D."/>
            <person name="Moolhuijzen P."/>
            <person name="Goolsby J.A."/>
            <person name="Tidwell J."/>
            <person name="Bellgard S.E."/>
            <person name="Bellgard M.I."/>
        </authorList>
    </citation>
    <scope>NUCLEOTIDE SEQUENCE</scope>
    <source>
        <tissue evidence="1">Shoot tissue taken approximately 20 cm above the soil surface</tissue>
    </source>
</reference>
<name>A0A0A9C702_ARUDO</name>
<reference evidence="1" key="1">
    <citation type="submission" date="2014-09" db="EMBL/GenBank/DDBJ databases">
        <authorList>
            <person name="Magalhaes I.L.F."/>
            <person name="Oliveira U."/>
            <person name="Santos F.R."/>
            <person name="Vidigal T.H.D.A."/>
            <person name="Brescovit A.D."/>
            <person name="Santos A.J."/>
        </authorList>
    </citation>
    <scope>NUCLEOTIDE SEQUENCE</scope>
    <source>
        <tissue evidence="1">Shoot tissue taken approximately 20 cm above the soil surface</tissue>
    </source>
</reference>
<proteinExistence type="predicted"/>
<sequence length="37" mass="4108">MVQMMINLATTVNQNQMTISPIVITMPTSKMQHGSET</sequence>
<accession>A0A0A9C702</accession>